<protein>
    <recommendedName>
        <fullName evidence="2">DUF4136 domain-containing protein</fullName>
    </recommendedName>
</protein>
<name>A0A918J553_9FLAO</name>
<dbReference type="EMBL" id="BMWP01000032">
    <property type="protein sequence ID" value="GGW47558.1"/>
    <property type="molecule type" value="Genomic_DNA"/>
</dbReference>
<feature type="domain" description="DUF4136" evidence="2">
    <location>
        <begin position="69"/>
        <end position="223"/>
    </location>
</feature>
<dbReference type="Proteomes" id="UP000634668">
    <property type="component" value="Unassembled WGS sequence"/>
</dbReference>
<feature type="transmembrane region" description="Helical" evidence="1">
    <location>
        <begin position="47"/>
        <end position="69"/>
    </location>
</feature>
<dbReference type="AlphaFoldDB" id="A0A918J553"/>
<dbReference type="InterPro" id="IPR025411">
    <property type="entry name" value="DUF4136"/>
</dbReference>
<sequence length="228" mass="26066">MKVAVDIVLTAIIRALTAETSTAPFGMVFEIIYKEYKFKKITAMKNIRFLIVPIFALLLLVSCTSVQVLTDYDREANFDTFKTYAFYKTGIDKAQISDLDKKRILKAIDSEMSSRGFVKSNEPDILLSIFTKERQQVDVYSNYWGSGYYGWGWNPYFWGGPYSNSNVSTRTEGSLYIDIIDAKNKELVWQGRGVGSLHNIKNIEKKEARIKEFVAEILQAYPPGSDRK</sequence>
<evidence type="ECO:0000256" key="1">
    <source>
        <dbReference type="SAM" id="Phobius"/>
    </source>
</evidence>
<keyword evidence="1" id="KW-0812">Transmembrane</keyword>
<keyword evidence="4" id="KW-1185">Reference proteome</keyword>
<evidence type="ECO:0000313" key="4">
    <source>
        <dbReference type="Proteomes" id="UP000634668"/>
    </source>
</evidence>
<reference evidence="3" key="1">
    <citation type="journal article" date="2014" name="Int. J. Syst. Evol. Microbiol.">
        <title>Complete genome sequence of Corynebacterium casei LMG S-19264T (=DSM 44701T), isolated from a smear-ripened cheese.</title>
        <authorList>
            <consortium name="US DOE Joint Genome Institute (JGI-PGF)"/>
            <person name="Walter F."/>
            <person name="Albersmeier A."/>
            <person name="Kalinowski J."/>
            <person name="Ruckert C."/>
        </authorList>
    </citation>
    <scope>NUCLEOTIDE SEQUENCE</scope>
    <source>
        <strain evidence="3">KCTC 12113</strain>
    </source>
</reference>
<evidence type="ECO:0000313" key="3">
    <source>
        <dbReference type="EMBL" id="GGW47558.1"/>
    </source>
</evidence>
<gene>
    <name evidence="3" type="ORF">GCM10007383_34520</name>
</gene>
<proteinExistence type="predicted"/>
<comment type="caution">
    <text evidence="3">The sequence shown here is derived from an EMBL/GenBank/DDBJ whole genome shotgun (WGS) entry which is preliminary data.</text>
</comment>
<organism evidence="3 4">
    <name type="scientific">Arenibacter certesii</name>
    <dbReference type="NCBI Taxonomy" id="228955"/>
    <lineage>
        <taxon>Bacteria</taxon>
        <taxon>Pseudomonadati</taxon>
        <taxon>Bacteroidota</taxon>
        <taxon>Flavobacteriia</taxon>
        <taxon>Flavobacteriales</taxon>
        <taxon>Flavobacteriaceae</taxon>
        <taxon>Arenibacter</taxon>
    </lineage>
</organism>
<keyword evidence="1" id="KW-0472">Membrane</keyword>
<accession>A0A918J553</accession>
<evidence type="ECO:0000259" key="2">
    <source>
        <dbReference type="Pfam" id="PF13590"/>
    </source>
</evidence>
<reference evidence="3" key="2">
    <citation type="submission" date="2020-09" db="EMBL/GenBank/DDBJ databases">
        <authorList>
            <person name="Sun Q."/>
            <person name="Kim S."/>
        </authorList>
    </citation>
    <scope>NUCLEOTIDE SEQUENCE</scope>
    <source>
        <strain evidence="3">KCTC 12113</strain>
    </source>
</reference>
<keyword evidence="1" id="KW-1133">Transmembrane helix</keyword>
<dbReference type="Pfam" id="PF13590">
    <property type="entry name" value="DUF4136"/>
    <property type="match status" value="1"/>
</dbReference>
<dbReference type="Gene3D" id="3.30.160.670">
    <property type="match status" value="1"/>
</dbReference>